<dbReference type="InterPro" id="IPR038187">
    <property type="entry name" value="NAC_A/B_dom_sf"/>
</dbReference>
<dbReference type="CDD" id="cd14415">
    <property type="entry name" value="UBA_NACA_NACP1"/>
    <property type="match status" value="1"/>
</dbReference>
<feature type="compositionally biased region" description="Low complexity" evidence="1">
    <location>
        <begin position="390"/>
        <end position="399"/>
    </location>
</feature>
<feature type="region of interest" description="Disordered" evidence="1">
    <location>
        <begin position="426"/>
        <end position="447"/>
    </location>
</feature>
<name>A0A8C9R2C1_SCLFO</name>
<dbReference type="AlphaFoldDB" id="A0A8C9R2C1"/>
<feature type="compositionally biased region" description="Low complexity" evidence="1">
    <location>
        <begin position="659"/>
        <end position="671"/>
    </location>
</feature>
<feature type="compositionally biased region" description="Polar residues" evidence="1">
    <location>
        <begin position="322"/>
        <end position="336"/>
    </location>
</feature>
<feature type="region of interest" description="Disordered" evidence="1">
    <location>
        <begin position="484"/>
        <end position="507"/>
    </location>
</feature>
<feature type="domain" description="NAC-A/B" evidence="2">
    <location>
        <begin position="684"/>
        <end position="749"/>
    </location>
</feature>
<feature type="compositionally biased region" description="Acidic residues" evidence="1">
    <location>
        <begin position="645"/>
        <end position="658"/>
    </location>
</feature>
<keyword evidence="4" id="KW-1185">Reference proteome</keyword>
<evidence type="ECO:0000313" key="4">
    <source>
        <dbReference type="Proteomes" id="UP000694397"/>
    </source>
</evidence>
<dbReference type="PROSITE" id="PS51151">
    <property type="entry name" value="NAC_AB"/>
    <property type="match status" value="1"/>
</dbReference>
<feature type="compositionally biased region" description="Low complexity" evidence="1">
    <location>
        <begin position="11"/>
        <end position="24"/>
    </location>
</feature>
<feature type="region of interest" description="Disordered" evidence="1">
    <location>
        <begin position="1"/>
        <end position="33"/>
    </location>
</feature>
<dbReference type="Gene3D" id="2.20.70.30">
    <property type="entry name" value="Nascent polypeptide-associated complex domain"/>
    <property type="match status" value="1"/>
</dbReference>
<reference evidence="3 4" key="1">
    <citation type="submission" date="2019-04" db="EMBL/GenBank/DDBJ databases">
        <authorList>
            <consortium name="Wellcome Sanger Institute Data Sharing"/>
        </authorList>
    </citation>
    <scope>NUCLEOTIDE SEQUENCE [LARGE SCALE GENOMIC DNA]</scope>
</reference>
<dbReference type="Proteomes" id="UP000694397">
    <property type="component" value="Chromosome 19"/>
</dbReference>
<dbReference type="Ensembl" id="ENSSFOT00015005199.2">
    <property type="protein sequence ID" value="ENSSFOP00015005115.2"/>
    <property type="gene ID" value="ENSSFOG00015003355.2"/>
</dbReference>
<dbReference type="GO" id="GO:0005854">
    <property type="term" value="C:nascent polypeptide-associated complex"/>
    <property type="evidence" value="ECO:0007669"/>
    <property type="project" value="InterPro"/>
</dbReference>
<sequence>MPGEATEAVPATEQEMQQAQAETASGDLNTSKSQAISVHEAAQGVSGENLSMAAEVAGMSESCGMPESVLESTGLSVIGHDSEDLKLEFASKISAGKQNGDVISKVPGQVEVLVLPGVAEAVDINAQQHVDPKEEPAVNELGIAVEVTSSVRAENPTVVKELAVCGKQELEGEEQVISAEQESAAEETEMVAEERVPDVVDACSLECCTEDNKLVGELEAVQDPCITEKLLPASENVPSVEPAEETKGAEPQSVFHEQTCTEHVVSDVVVEKSGSSAEDAKAFEGLSPVQEPATIEQPVLDVVDALSGEIPAEEAKPAEALSATQKSATTEQQTMDSVHLPSVESLKEQQTKVPDNVQAPPGESLVEERAKAAGKQSDEEPTVYEQPVTDVVDVSSGDSPAEEQAKSVKALLGQEPMASAQLLPDVVDAPSGESPKEQTRAPEKQLPVQKPAAFEQSVLDIVDATSAKLSVECMAAVEAVGVPENTGGQKHESQEPSASIPLAADDVDDPVGTIPVGLASENSCIIQVAESSMPVGHSDRLANENMIPENPQQACGKNEYDKNEGMGSLTATATEVAMPTINFTITIPNEVATQSGDLVTALSEAVQTELASSWPGQPVAAQKASAPAPPAAVAAEKKPGSGTESDSDESVPELEEPDSAQSQQAQLAAAAEIDEEPVSKAKQSRSEKKARKAMSKLGLRQVTGVTRVTIRKSKNILFVITKPDVYKSPASDTYIVFGEAKIEDLSQQAQLAAAEKFKVQGETVSNIQENTQTPTVQEESEEEEVDETGVEVKDIELVMSQANVSRAKAVRALKNNNNDIVNAIMELTM</sequence>
<evidence type="ECO:0000259" key="2">
    <source>
        <dbReference type="PROSITE" id="PS51151"/>
    </source>
</evidence>
<dbReference type="GeneTree" id="ENSGT00440000033468"/>
<evidence type="ECO:0000256" key="1">
    <source>
        <dbReference type="SAM" id="MobiDB-lite"/>
    </source>
</evidence>
<dbReference type="FunFam" id="2.20.70.30:FF:000002">
    <property type="entry name" value="Nascent polypeptide-associated complex (NAC), alpha subunit"/>
    <property type="match status" value="1"/>
</dbReference>
<dbReference type="FunFam" id="1.10.8.10:FF:000006">
    <property type="entry name" value="Putative nascent polypeptide-associated complex subunit alpha"/>
    <property type="match status" value="1"/>
</dbReference>
<dbReference type="Gene3D" id="1.10.8.10">
    <property type="entry name" value="DNA helicase RuvA subunit, C-terminal domain"/>
    <property type="match status" value="1"/>
</dbReference>
<feature type="compositionally biased region" description="Low complexity" evidence="1">
    <location>
        <begin position="617"/>
        <end position="634"/>
    </location>
</feature>
<evidence type="ECO:0000313" key="3">
    <source>
        <dbReference type="Ensembl" id="ENSSFOP00015005115.2"/>
    </source>
</evidence>
<feature type="region of interest" description="Disordered" evidence="1">
    <location>
        <begin position="613"/>
        <end position="695"/>
    </location>
</feature>
<feature type="compositionally biased region" description="Basic and acidic residues" evidence="1">
    <location>
        <begin position="434"/>
        <end position="443"/>
    </location>
</feature>
<dbReference type="SMART" id="SM01407">
    <property type="entry name" value="NAC"/>
    <property type="match status" value="1"/>
</dbReference>
<dbReference type="InterPro" id="IPR016641">
    <property type="entry name" value="EGD2/NACA0like"/>
</dbReference>
<dbReference type="Pfam" id="PF19026">
    <property type="entry name" value="UBA_HYPK"/>
    <property type="match status" value="1"/>
</dbReference>
<proteinExistence type="predicted"/>
<organism evidence="3 4">
    <name type="scientific">Scleropages formosus</name>
    <name type="common">Asian bonytongue</name>
    <name type="synonym">Osteoglossum formosum</name>
    <dbReference type="NCBI Taxonomy" id="113540"/>
    <lineage>
        <taxon>Eukaryota</taxon>
        <taxon>Metazoa</taxon>
        <taxon>Chordata</taxon>
        <taxon>Craniata</taxon>
        <taxon>Vertebrata</taxon>
        <taxon>Euteleostomi</taxon>
        <taxon>Actinopterygii</taxon>
        <taxon>Neopterygii</taxon>
        <taxon>Teleostei</taxon>
        <taxon>Osteoglossocephala</taxon>
        <taxon>Osteoglossomorpha</taxon>
        <taxon>Osteoglossiformes</taxon>
        <taxon>Osteoglossidae</taxon>
        <taxon>Scleropages</taxon>
    </lineage>
</organism>
<gene>
    <name evidence="3" type="primary">naca</name>
</gene>
<reference evidence="3" key="2">
    <citation type="submission" date="2025-08" db="UniProtKB">
        <authorList>
            <consortium name="Ensembl"/>
        </authorList>
    </citation>
    <scope>IDENTIFICATION</scope>
</reference>
<feature type="region of interest" description="Disordered" evidence="1">
    <location>
        <begin position="313"/>
        <end position="407"/>
    </location>
</feature>
<dbReference type="PANTHER" id="PTHR21713">
    <property type="entry name" value="NASCENT POLYPEPTIDE ASSOCIATED COMPLEX ALPHA SUBUNIT-RELATED"/>
    <property type="match status" value="1"/>
</dbReference>
<dbReference type="InterPro" id="IPR002715">
    <property type="entry name" value="Nas_poly-pep-assoc_cplx_dom"/>
</dbReference>
<reference evidence="3" key="3">
    <citation type="submission" date="2025-09" db="UniProtKB">
        <authorList>
            <consortium name="Ensembl"/>
        </authorList>
    </citation>
    <scope>IDENTIFICATION</scope>
</reference>
<dbReference type="CDD" id="cd22054">
    <property type="entry name" value="NAC_NACA"/>
    <property type="match status" value="1"/>
</dbReference>
<protein>
    <submittedName>
        <fullName evidence="3">Nascent polypeptide-associated complex subunit alpha</fullName>
    </submittedName>
</protein>
<dbReference type="InterPro" id="IPR044034">
    <property type="entry name" value="NAC-like_UBA"/>
</dbReference>
<accession>A0A8C9R2C1</accession>
<dbReference type="Pfam" id="PF01849">
    <property type="entry name" value="NAC"/>
    <property type="match status" value="1"/>
</dbReference>